<keyword evidence="2" id="KW-1185">Reference proteome</keyword>
<name>B4VYZ2_9CYAN</name>
<organism evidence="1 2">
    <name type="scientific">Coleofasciculus chthonoplastes PCC 7420</name>
    <dbReference type="NCBI Taxonomy" id="118168"/>
    <lineage>
        <taxon>Bacteria</taxon>
        <taxon>Bacillati</taxon>
        <taxon>Cyanobacteriota</taxon>
        <taxon>Cyanophyceae</taxon>
        <taxon>Coleofasciculales</taxon>
        <taxon>Coleofasciculaceae</taxon>
        <taxon>Coleofasciculus</taxon>
    </lineage>
</organism>
<evidence type="ECO:0000313" key="1">
    <source>
        <dbReference type="EMBL" id="EDX72777.1"/>
    </source>
</evidence>
<proteinExistence type="predicted"/>
<dbReference type="EMBL" id="DS989861">
    <property type="protein sequence ID" value="EDX72777.1"/>
    <property type="molecule type" value="Genomic_DNA"/>
</dbReference>
<sequence length="37" mass="4350">MAETLIFPLRCVDSPLGKGFGRWNLDLFVNKRWLIDK</sequence>
<reference evidence="1 2" key="1">
    <citation type="submission" date="2008-07" db="EMBL/GenBank/DDBJ databases">
        <authorList>
            <person name="Tandeau de Marsac N."/>
            <person name="Ferriera S."/>
            <person name="Johnson J."/>
            <person name="Kravitz S."/>
            <person name="Beeson K."/>
            <person name="Sutton G."/>
            <person name="Rogers Y.-H."/>
            <person name="Friedman R."/>
            <person name="Frazier M."/>
            <person name="Venter J.C."/>
        </authorList>
    </citation>
    <scope>NUCLEOTIDE SEQUENCE [LARGE SCALE GENOMIC DNA]</scope>
    <source>
        <strain evidence="1 2">PCC 7420</strain>
    </source>
</reference>
<dbReference type="HOGENOM" id="CLU_3342489_0_0_3"/>
<evidence type="ECO:0000313" key="2">
    <source>
        <dbReference type="Proteomes" id="UP000003835"/>
    </source>
</evidence>
<protein>
    <submittedName>
        <fullName evidence="1">Uncharacterized protein</fullName>
    </submittedName>
</protein>
<dbReference type="STRING" id="118168.MC7420_3223"/>
<dbReference type="Proteomes" id="UP000003835">
    <property type="component" value="Unassembled WGS sequence"/>
</dbReference>
<dbReference type="AlphaFoldDB" id="B4VYZ2"/>
<accession>B4VYZ2</accession>
<gene>
    <name evidence="1" type="ORF">MC7420_3223</name>
</gene>